<keyword evidence="4 5" id="KW-0472">Membrane</keyword>
<feature type="transmembrane region" description="Helical" evidence="5">
    <location>
        <begin position="78"/>
        <end position="95"/>
    </location>
</feature>
<gene>
    <name evidence="6" type="ordered locus">Dvul_1067</name>
</gene>
<dbReference type="GO" id="GO:0016020">
    <property type="term" value="C:membrane"/>
    <property type="evidence" value="ECO:0007669"/>
    <property type="project" value="UniProtKB-SubCell"/>
</dbReference>
<dbReference type="HOGENOM" id="CLU_125939_4_1_7"/>
<dbReference type="AlphaFoldDB" id="A0A0H3A9A1"/>
<evidence type="ECO:0000313" key="7">
    <source>
        <dbReference type="Proteomes" id="UP000009173"/>
    </source>
</evidence>
<evidence type="ECO:0000313" key="6">
    <source>
        <dbReference type="EMBL" id="ABM28087.1"/>
    </source>
</evidence>
<evidence type="ECO:0000256" key="4">
    <source>
        <dbReference type="ARBA" id="ARBA00023136"/>
    </source>
</evidence>
<dbReference type="InterPro" id="IPR006480">
    <property type="entry name" value="Phage_holin_4_1"/>
</dbReference>
<organism evidence="6 7">
    <name type="scientific">Nitratidesulfovibrio vulgaris (strain DP4)</name>
    <name type="common">Desulfovibrio vulgaris</name>
    <dbReference type="NCBI Taxonomy" id="391774"/>
    <lineage>
        <taxon>Bacteria</taxon>
        <taxon>Pseudomonadati</taxon>
        <taxon>Thermodesulfobacteriota</taxon>
        <taxon>Desulfovibrionia</taxon>
        <taxon>Desulfovibrionales</taxon>
        <taxon>Desulfovibrionaceae</taxon>
        <taxon>Nitratidesulfovibrio</taxon>
    </lineage>
</organism>
<dbReference type="RefSeq" id="WP_011792030.1">
    <property type="nucleotide sequence ID" value="NC_008751.1"/>
</dbReference>
<proteinExistence type="predicted"/>
<dbReference type="Proteomes" id="UP000009173">
    <property type="component" value="Chromosome"/>
</dbReference>
<dbReference type="EMBL" id="CP000527">
    <property type="protein sequence ID" value="ABM28087.1"/>
    <property type="molecule type" value="Genomic_DNA"/>
</dbReference>
<reference evidence="7" key="1">
    <citation type="journal article" date="2009" name="Environ. Microbiol.">
        <title>Contribution of mobile genetic elements to Desulfovibrio vulgaris genome plasticity.</title>
        <authorList>
            <person name="Walker C.B."/>
            <person name="Stolyar S."/>
            <person name="Chivian D."/>
            <person name="Pinel N."/>
            <person name="Gabster J.A."/>
            <person name="Dehal P.S."/>
            <person name="He Z."/>
            <person name="Yang Z.K."/>
            <person name="Yen H.C."/>
            <person name="Zhou J."/>
            <person name="Wall J.D."/>
            <person name="Hazen T.C."/>
            <person name="Arkin A.P."/>
            <person name="Stahl D.A."/>
        </authorList>
    </citation>
    <scope>NUCLEOTIDE SEQUENCE [LARGE SCALE GENOMIC DNA]</scope>
    <source>
        <strain evidence="7">DP4</strain>
    </source>
</reference>
<evidence type="ECO:0000256" key="3">
    <source>
        <dbReference type="ARBA" id="ARBA00022989"/>
    </source>
</evidence>
<keyword evidence="3 5" id="KW-1133">Transmembrane helix</keyword>
<sequence length="151" mass="16532">MHTLDQIGSYARTLCEEFPVKASIGTCAAFVGTLLGGVGMMISLLFLLLLIDFALGFCRAWRAGRVSSSKMRGGGLKFVFYFLSIVVMAAVQAATSQSTGMTIPLRDVFVAYLCVNEGLSCLEHLSYFGVPVPEKIRERLRAYRDNLCTSK</sequence>
<evidence type="ECO:0000256" key="5">
    <source>
        <dbReference type="SAM" id="Phobius"/>
    </source>
</evidence>
<protein>
    <submittedName>
        <fullName evidence="6">Toxin secretion/phage lysis holin</fullName>
    </submittedName>
</protein>
<dbReference type="KEGG" id="dvl:Dvul_1067"/>
<keyword evidence="2 5" id="KW-0812">Transmembrane</keyword>
<dbReference type="Pfam" id="PF05105">
    <property type="entry name" value="Phage_holin_4_1"/>
    <property type="match status" value="1"/>
</dbReference>
<feature type="transmembrane region" description="Helical" evidence="5">
    <location>
        <begin position="28"/>
        <end position="57"/>
    </location>
</feature>
<evidence type="ECO:0000256" key="1">
    <source>
        <dbReference type="ARBA" id="ARBA00004141"/>
    </source>
</evidence>
<evidence type="ECO:0000256" key="2">
    <source>
        <dbReference type="ARBA" id="ARBA00022692"/>
    </source>
</evidence>
<dbReference type="NCBIfam" id="TIGR01593">
    <property type="entry name" value="holin_tox_secr"/>
    <property type="match status" value="1"/>
</dbReference>
<comment type="subcellular location">
    <subcellularLocation>
        <location evidence="1">Membrane</location>
        <topology evidence="1">Multi-pass membrane protein</topology>
    </subcellularLocation>
</comment>
<name>A0A0H3A9A1_NITV4</name>
<accession>A0A0H3A9A1</accession>